<feature type="region of interest" description="Disordered" evidence="1">
    <location>
        <begin position="349"/>
        <end position="429"/>
    </location>
</feature>
<dbReference type="SMART" id="SM00717">
    <property type="entry name" value="SANT"/>
    <property type="match status" value="2"/>
</dbReference>
<dbReference type="Proteomes" id="UP000236161">
    <property type="component" value="Unassembled WGS sequence"/>
</dbReference>
<dbReference type="OrthoDB" id="10681533at2759"/>
<feature type="domain" description="Myb-like" evidence="2">
    <location>
        <begin position="426"/>
        <end position="481"/>
    </location>
</feature>
<feature type="compositionally biased region" description="Basic and acidic residues" evidence="1">
    <location>
        <begin position="95"/>
        <end position="107"/>
    </location>
</feature>
<dbReference type="InterPro" id="IPR001005">
    <property type="entry name" value="SANT/Myb"/>
</dbReference>
<dbReference type="EMBL" id="KZ451950">
    <property type="protein sequence ID" value="PKA59136.1"/>
    <property type="molecule type" value="Genomic_DNA"/>
</dbReference>
<feature type="compositionally biased region" description="Basic and acidic residues" evidence="1">
    <location>
        <begin position="64"/>
        <end position="78"/>
    </location>
</feature>
<feature type="region of interest" description="Disordered" evidence="1">
    <location>
        <begin position="579"/>
        <end position="636"/>
    </location>
</feature>
<keyword evidence="4" id="KW-1185">Reference proteome</keyword>
<gene>
    <name evidence="3" type="ORF">AXF42_Ash001229</name>
</gene>
<evidence type="ECO:0000313" key="3">
    <source>
        <dbReference type="EMBL" id="PKA59136.1"/>
    </source>
</evidence>
<evidence type="ECO:0000259" key="2">
    <source>
        <dbReference type="SMART" id="SM00717"/>
    </source>
</evidence>
<feature type="compositionally biased region" description="Polar residues" evidence="1">
    <location>
        <begin position="770"/>
        <end position="780"/>
    </location>
</feature>
<feature type="domain" description="Myb-like" evidence="2">
    <location>
        <begin position="158"/>
        <end position="212"/>
    </location>
</feature>
<feature type="compositionally biased region" description="Acidic residues" evidence="1">
    <location>
        <begin position="1"/>
        <end position="10"/>
    </location>
</feature>
<organism evidence="3 4">
    <name type="scientific">Apostasia shenzhenica</name>
    <dbReference type="NCBI Taxonomy" id="1088818"/>
    <lineage>
        <taxon>Eukaryota</taxon>
        <taxon>Viridiplantae</taxon>
        <taxon>Streptophyta</taxon>
        <taxon>Embryophyta</taxon>
        <taxon>Tracheophyta</taxon>
        <taxon>Spermatophyta</taxon>
        <taxon>Magnoliopsida</taxon>
        <taxon>Liliopsida</taxon>
        <taxon>Asparagales</taxon>
        <taxon>Orchidaceae</taxon>
        <taxon>Apostasioideae</taxon>
        <taxon>Apostasia</taxon>
    </lineage>
</organism>
<proteinExistence type="predicted"/>
<dbReference type="AlphaFoldDB" id="A0A2I0AUF2"/>
<evidence type="ECO:0000313" key="4">
    <source>
        <dbReference type="Proteomes" id="UP000236161"/>
    </source>
</evidence>
<feature type="compositionally biased region" description="Basic residues" evidence="1">
    <location>
        <begin position="306"/>
        <end position="315"/>
    </location>
</feature>
<feature type="compositionally biased region" description="Basic residues" evidence="1">
    <location>
        <begin position="615"/>
        <end position="624"/>
    </location>
</feature>
<evidence type="ECO:0000256" key="1">
    <source>
        <dbReference type="SAM" id="MobiDB-lite"/>
    </source>
</evidence>
<feature type="compositionally biased region" description="Low complexity" evidence="1">
    <location>
        <begin position="503"/>
        <end position="524"/>
    </location>
</feature>
<feature type="compositionally biased region" description="Low complexity" evidence="1">
    <location>
        <begin position="789"/>
        <end position="799"/>
    </location>
</feature>
<feature type="region of interest" description="Disordered" evidence="1">
    <location>
        <begin position="711"/>
        <end position="748"/>
    </location>
</feature>
<name>A0A2I0AUF2_9ASPA</name>
<accession>A0A2I0AUF2</accession>
<reference evidence="3 4" key="1">
    <citation type="journal article" date="2017" name="Nature">
        <title>The Apostasia genome and the evolution of orchids.</title>
        <authorList>
            <person name="Zhang G.Q."/>
            <person name="Liu K.W."/>
            <person name="Li Z."/>
            <person name="Lohaus R."/>
            <person name="Hsiao Y.Y."/>
            <person name="Niu S.C."/>
            <person name="Wang J.Y."/>
            <person name="Lin Y.C."/>
            <person name="Xu Q."/>
            <person name="Chen L.J."/>
            <person name="Yoshida K."/>
            <person name="Fujiwara S."/>
            <person name="Wang Z.W."/>
            <person name="Zhang Y.Q."/>
            <person name="Mitsuda N."/>
            <person name="Wang M."/>
            <person name="Liu G.H."/>
            <person name="Pecoraro L."/>
            <person name="Huang H.X."/>
            <person name="Xiao X.J."/>
            <person name="Lin M."/>
            <person name="Wu X.Y."/>
            <person name="Wu W.L."/>
            <person name="Chen Y.Y."/>
            <person name="Chang S.B."/>
            <person name="Sakamoto S."/>
            <person name="Ohme-Takagi M."/>
            <person name="Yagi M."/>
            <person name="Zeng S.J."/>
            <person name="Shen C.Y."/>
            <person name="Yeh C.M."/>
            <person name="Luo Y.B."/>
            <person name="Tsai W.C."/>
            <person name="Van de Peer Y."/>
            <person name="Liu Z.J."/>
        </authorList>
    </citation>
    <scope>NUCLEOTIDE SEQUENCE [LARGE SCALE GENOMIC DNA]</scope>
    <source>
        <strain evidence="4">cv. Shenzhen</strain>
        <tissue evidence="3">Stem</tissue>
    </source>
</reference>
<feature type="compositionally biased region" description="Basic and acidic residues" evidence="1">
    <location>
        <begin position="711"/>
        <end position="721"/>
    </location>
</feature>
<feature type="region of interest" description="Disordered" evidence="1">
    <location>
        <begin position="1"/>
        <end position="152"/>
    </location>
</feature>
<protein>
    <recommendedName>
        <fullName evidence="2">Myb-like domain-containing protein</fullName>
    </recommendedName>
</protein>
<feature type="region of interest" description="Disordered" evidence="1">
    <location>
        <begin position="764"/>
        <end position="820"/>
    </location>
</feature>
<feature type="compositionally biased region" description="Pro residues" evidence="1">
    <location>
        <begin position="379"/>
        <end position="395"/>
    </location>
</feature>
<sequence>MYFDSDEEEEPGSRSPEAVNYHNPARLSPSQEPVDSQDDMGNRGPSTEVDPEEEGHRRSPSPRKSVDPQETADRRSPSPDDIVELQGNQARRSSTRVEVHSLEKADRGIPSPEEAEDPGRQSPSRPVIDPPEVQDRWIPPPPPSAIPRQAPAIPRRQEYAQWTLKESRALLNIIERNPSEMNDPGGMDRIASHFPGKTGGDVSSHVAMVQLAAIFMGAMNIDLHEEAAAAIDRSAASSSSAAAAAPPPAPSEDSVSITDHAQGQLPAVPENSTRREHLGEGNNSSPEELSAPPAPAPSRLPPANRGRGRRRRGKGSKTMNSFELEHVEFEDRSSHLSLARASTLKKPHFSLFRSRTGGAMGRKRGSRSAGHSPMSPSKPRQPAPPNPSPLQPAPPGSAGLSTAHPPSPSSSHASPPAYPFSDSLPSPRTWSSEDITTFLRLLGEHAQDFTNTPEFWGRIKQDLPEKSISEMREMYFKILLPAKGGPQSMDVDPLETSERQQIPPSSSPSSLPPSTSKQKQSSSTADSNRDGPMIKATQETEDGSKKQPMFMNADQLLEFVKEMQIATLFKNAIKNSAASSIASSDEGKKPLEITTPSQDNTKVPADDATAVARPGRTKTHRKKSRVLEPATSLAARTSDAHDIDPAAYFASGDSGGGGGFSLPPELQELCSKSSGCVGLQFLKAPLPGISGHGRSSSCGWSMFPALRDEHNRSRFSDDHGVKSSSKAAKPPSPAKGRGPVRTGSHSTQLPLELRKYCWSIALGHDGNKEGSGNRSGSSTQPEEDRRKSSSVVETSTSGSAMPPAKSSGSGQRGRRGRSRR</sequence>
<feature type="region of interest" description="Disordered" evidence="1">
    <location>
        <begin position="239"/>
        <end position="320"/>
    </location>
</feature>
<feature type="region of interest" description="Disordered" evidence="1">
    <location>
        <begin position="483"/>
        <end position="548"/>
    </location>
</feature>